<evidence type="ECO:0000313" key="1">
    <source>
        <dbReference type="EMBL" id="MBB4623626.1"/>
    </source>
</evidence>
<protein>
    <submittedName>
        <fullName evidence="1">Uncharacterized protein</fullName>
    </submittedName>
</protein>
<dbReference type="Proteomes" id="UP000533637">
    <property type="component" value="Unassembled WGS sequence"/>
</dbReference>
<keyword evidence="2" id="KW-1185">Reference proteome</keyword>
<dbReference type="RefSeq" id="WP_183671640.1">
    <property type="nucleotide sequence ID" value="NZ_BMPB01000008.1"/>
</dbReference>
<name>A0ABR6KQ48_9BACT</name>
<comment type="caution">
    <text evidence="1">The sequence shown here is derived from an EMBL/GenBank/DDBJ whole genome shotgun (WGS) entry which is preliminary data.</text>
</comment>
<sequence length="222" mass="26266">MDTFKIIFRISLMHDFYKDRKCRGIDMNLTDETRQLFNRRGILFRAIGIGEWALISVNDRSPDISDELSLVLKVRDPDFFYYTESSDVLKNISRGKIVIPFQFAGTDNMVLYFQACKVYWVYKFISRRKNEERKLEIKSTDKNFTFKKVEFIEKENSYYCCSETKIRLKESYDFRLSLTENISLGGDLHTTETKVLISGMPFPKPGRIYTDDIHCIQEIIYI</sequence>
<gene>
    <name evidence="1" type="ORF">GGQ57_003542</name>
</gene>
<proteinExistence type="predicted"/>
<dbReference type="EMBL" id="JACHOC010000007">
    <property type="protein sequence ID" value="MBB4623626.1"/>
    <property type="molecule type" value="Genomic_DNA"/>
</dbReference>
<accession>A0ABR6KQ48</accession>
<evidence type="ECO:0000313" key="2">
    <source>
        <dbReference type="Proteomes" id="UP000533637"/>
    </source>
</evidence>
<organism evidence="1 2">
    <name type="scientific">Parabacteroides faecis</name>
    <dbReference type="NCBI Taxonomy" id="1217282"/>
    <lineage>
        <taxon>Bacteria</taxon>
        <taxon>Pseudomonadati</taxon>
        <taxon>Bacteroidota</taxon>
        <taxon>Bacteroidia</taxon>
        <taxon>Bacteroidales</taxon>
        <taxon>Tannerellaceae</taxon>
        <taxon>Parabacteroides</taxon>
    </lineage>
</organism>
<reference evidence="1 2" key="1">
    <citation type="submission" date="2020-08" db="EMBL/GenBank/DDBJ databases">
        <title>Genomic Encyclopedia of Type Strains, Phase IV (KMG-IV): sequencing the most valuable type-strain genomes for metagenomic binning, comparative biology and taxonomic classification.</title>
        <authorList>
            <person name="Goeker M."/>
        </authorList>
    </citation>
    <scope>NUCLEOTIDE SEQUENCE [LARGE SCALE GENOMIC DNA]</scope>
    <source>
        <strain evidence="1 2">DSM 102983</strain>
    </source>
</reference>